<dbReference type="PROSITE" id="PS51318">
    <property type="entry name" value="TAT"/>
    <property type="match status" value="1"/>
</dbReference>
<keyword evidence="4" id="KW-1185">Reference proteome</keyword>
<dbReference type="AlphaFoldDB" id="A0A810L994"/>
<dbReference type="InterPro" id="IPR006311">
    <property type="entry name" value="TAT_signal"/>
</dbReference>
<feature type="compositionally biased region" description="Basic residues" evidence="1">
    <location>
        <begin position="544"/>
        <end position="553"/>
    </location>
</feature>
<dbReference type="InterPro" id="IPR009003">
    <property type="entry name" value="Peptidase_S1_PA"/>
</dbReference>
<feature type="chain" id="PRO_5032727096" description="Trypsin-like peptidase" evidence="2">
    <location>
        <begin position="33"/>
        <end position="590"/>
    </location>
</feature>
<feature type="compositionally biased region" description="Pro residues" evidence="1">
    <location>
        <begin position="280"/>
        <end position="294"/>
    </location>
</feature>
<evidence type="ECO:0000256" key="1">
    <source>
        <dbReference type="SAM" id="MobiDB-lite"/>
    </source>
</evidence>
<gene>
    <name evidence="3" type="ORF">Asera_52700</name>
</gene>
<feature type="region of interest" description="Disordered" evidence="1">
    <location>
        <begin position="542"/>
        <end position="590"/>
    </location>
</feature>
<dbReference type="Pfam" id="PF13365">
    <property type="entry name" value="Trypsin_2"/>
    <property type="match status" value="1"/>
</dbReference>
<dbReference type="EMBL" id="AP023354">
    <property type="protein sequence ID" value="BCJ31162.1"/>
    <property type="molecule type" value="Genomic_DNA"/>
</dbReference>
<evidence type="ECO:0000256" key="2">
    <source>
        <dbReference type="SAM" id="SignalP"/>
    </source>
</evidence>
<accession>A0A810L994</accession>
<feature type="compositionally biased region" description="Gly residues" evidence="1">
    <location>
        <begin position="350"/>
        <end position="360"/>
    </location>
</feature>
<dbReference type="InterPro" id="IPR043504">
    <property type="entry name" value="Peptidase_S1_PA_chymotrypsin"/>
</dbReference>
<dbReference type="Proteomes" id="UP000680750">
    <property type="component" value="Chromosome"/>
</dbReference>
<proteinExistence type="predicted"/>
<dbReference type="Gene3D" id="2.40.10.10">
    <property type="entry name" value="Trypsin-like serine proteases"/>
    <property type="match status" value="2"/>
</dbReference>
<feature type="compositionally biased region" description="Low complexity" evidence="1">
    <location>
        <begin position="361"/>
        <end position="373"/>
    </location>
</feature>
<organism evidence="3 4">
    <name type="scientific">Actinocatenispora sera</name>
    <dbReference type="NCBI Taxonomy" id="390989"/>
    <lineage>
        <taxon>Bacteria</taxon>
        <taxon>Bacillati</taxon>
        <taxon>Actinomycetota</taxon>
        <taxon>Actinomycetes</taxon>
        <taxon>Micromonosporales</taxon>
        <taxon>Micromonosporaceae</taxon>
        <taxon>Actinocatenispora</taxon>
    </lineage>
</organism>
<feature type="compositionally biased region" description="Basic and acidic residues" evidence="1">
    <location>
        <begin position="451"/>
        <end position="461"/>
    </location>
</feature>
<feature type="region of interest" description="Disordered" evidence="1">
    <location>
        <begin position="276"/>
        <end position="476"/>
    </location>
</feature>
<dbReference type="KEGG" id="aser:Asera_52700"/>
<evidence type="ECO:0008006" key="5">
    <source>
        <dbReference type="Google" id="ProtNLM"/>
    </source>
</evidence>
<sequence>MPRHLTRRLLGVAAGATLAAGLLTAAAPTALAAPTTDRPAPVADVSFAGTVALSNCSGSLVRVPSATDDDRALVLTNGHCLESGMPGPGEVIVDQPSHRTFSLLSADGRDSVGTLTATTVEYSTMTDTDVTLYQVSQTYGEIRQQYGIAALALSTGHPTAGTDIAVVSGYWQQTYSCAIDGFVPELHEADWVWKDSVRYTEPCHVIGGTSGSPVVDTATGQVVAINNTTNEDGEQCTLNNPCEVAADGTVTVHQGIGYAEETYGLATCIQGSTIDLTSPCPSPNPDQGEPPPLGSGPAATSQRRPRRVGRSEAKPPPGPQRGLGEPKAKPPQRPQRGLASRRQSPHGDHSGGWGVPGGGAPPARGPGAAPPEGIRNRPHPRPPRMGSAHRCSPDRIRTGAAALRGRCPRPLDDGAPGGARTKAGVPGLEPRLTGPEPVGLPITPYPIGARAPERTVPDDQRGPQIGPTPTGGGGGHRLVPACPGSCRRLPRCADVGLLRLRSRFAHRGRPVRGRHREAPDGRFDAATVATDGRLDVAAIGTDGRRRRRRRHGRVSGSGDRIGGSAPTRPMSATPAAAARVTQVRPRRLAA</sequence>
<name>A0A810L994_9ACTN</name>
<evidence type="ECO:0000313" key="3">
    <source>
        <dbReference type="EMBL" id="BCJ31162.1"/>
    </source>
</evidence>
<keyword evidence="2" id="KW-0732">Signal</keyword>
<reference evidence="3" key="1">
    <citation type="submission" date="2020-08" db="EMBL/GenBank/DDBJ databases">
        <title>Whole genome shotgun sequence of Actinocatenispora sera NBRC 101916.</title>
        <authorList>
            <person name="Komaki H."/>
            <person name="Tamura T."/>
        </authorList>
    </citation>
    <scope>NUCLEOTIDE SEQUENCE</scope>
    <source>
        <strain evidence="3">NBRC 101916</strain>
    </source>
</reference>
<evidence type="ECO:0000313" key="4">
    <source>
        <dbReference type="Proteomes" id="UP000680750"/>
    </source>
</evidence>
<protein>
    <recommendedName>
        <fullName evidence="5">Trypsin-like peptidase</fullName>
    </recommendedName>
</protein>
<dbReference type="SUPFAM" id="SSF50494">
    <property type="entry name" value="Trypsin-like serine proteases"/>
    <property type="match status" value="1"/>
</dbReference>
<feature type="signal peptide" evidence="2">
    <location>
        <begin position="1"/>
        <end position="32"/>
    </location>
</feature>